<reference evidence="2" key="1">
    <citation type="journal article" date="2008" name="Nat. Genet.">
        <title>The Pristionchus pacificus genome provides a unique perspective on nematode lifestyle and parasitism.</title>
        <authorList>
            <person name="Dieterich C."/>
            <person name="Clifton S.W."/>
            <person name="Schuster L.N."/>
            <person name="Chinwalla A."/>
            <person name="Delehaunty K."/>
            <person name="Dinkelacker I."/>
            <person name="Fulton L."/>
            <person name="Fulton R."/>
            <person name="Godfrey J."/>
            <person name="Minx P."/>
            <person name="Mitreva M."/>
            <person name="Roeseler W."/>
            <person name="Tian H."/>
            <person name="Witte H."/>
            <person name="Yang S.P."/>
            <person name="Wilson R.K."/>
            <person name="Sommer R.J."/>
        </authorList>
    </citation>
    <scope>NUCLEOTIDE SEQUENCE [LARGE SCALE GENOMIC DNA]</scope>
    <source>
        <strain evidence="2">PS312</strain>
    </source>
</reference>
<protein>
    <submittedName>
        <fullName evidence="1">Uncharacterized protein</fullName>
    </submittedName>
</protein>
<accession>A0A2A6B6H2</accession>
<name>A0A2A6B6H2_PRIPA</name>
<dbReference type="EnsemblMetazoa" id="PPA35093.1">
    <property type="protein sequence ID" value="PPA35093.1"/>
    <property type="gene ID" value="WBGene00273462"/>
</dbReference>
<accession>A0A8R1ULC0</accession>
<evidence type="ECO:0000313" key="1">
    <source>
        <dbReference type="EnsemblMetazoa" id="PPA35093.1"/>
    </source>
</evidence>
<dbReference type="AlphaFoldDB" id="A0A2A6B6H2"/>
<reference evidence="1" key="2">
    <citation type="submission" date="2022-06" db="UniProtKB">
        <authorList>
            <consortium name="EnsemblMetazoa"/>
        </authorList>
    </citation>
    <scope>IDENTIFICATION</scope>
    <source>
        <strain evidence="1">PS312</strain>
    </source>
</reference>
<organism evidence="1 2">
    <name type="scientific">Pristionchus pacificus</name>
    <name type="common">Parasitic nematode worm</name>
    <dbReference type="NCBI Taxonomy" id="54126"/>
    <lineage>
        <taxon>Eukaryota</taxon>
        <taxon>Metazoa</taxon>
        <taxon>Ecdysozoa</taxon>
        <taxon>Nematoda</taxon>
        <taxon>Chromadorea</taxon>
        <taxon>Rhabditida</taxon>
        <taxon>Rhabditina</taxon>
        <taxon>Diplogasteromorpha</taxon>
        <taxon>Diplogasteroidea</taxon>
        <taxon>Neodiplogasteridae</taxon>
        <taxon>Pristionchus</taxon>
    </lineage>
</organism>
<gene>
    <name evidence="1" type="primary">WBGene00273462</name>
</gene>
<proteinExistence type="predicted"/>
<sequence>MSTEEANASLHLASLPSDIIRKIVKIGRDSVDELRLICPRWNFLVLEHFSTLPGVKCMRLCNTRNLESDHYMYLSMTFDNHHANRDSNHQSSFHSIDLARTFLNKFRYSCRGSRIEEIIARFDFLDQSNIYTALKSSMTGLVIDALIIVREPLTDFDVSAAFGDFKVRKLVLPTFSHNILAKNFFMPILEASRLIPIVEVQYIPACHYRMDSKVRLNSWRELERNLNNTSKVVTVLDQLNLTLLPADIIRKIIRIGYDCVDELRLNYLCWNTLLSNYFVMCNWKILRIVVLNSRESAKNVLKKFRFSRKCTHIGILKADFCFLKRWNIYTAFKSAMSGVTIESTILTALGDFKVVKFVLRITNIIIKKFFKTILDASRLVSILEVQHIPSYFNYVDPDVLLESWENWSGN</sequence>
<evidence type="ECO:0000313" key="2">
    <source>
        <dbReference type="Proteomes" id="UP000005239"/>
    </source>
</evidence>
<keyword evidence="2" id="KW-1185">Reference proteome</keyword>
<dbReference type="Proteomes" id="UP000005239">
    <property type="component" value="Unassembled WGS sequence"/>
</dbReference>